<keyword evidence="4" id="KW-0548">Nucleotidyltransferase</keyword>
<evidence type="ECO:0000256" key="7">
    <source>
        <dbReference type="ARBA" id="ARBA00022842"/>
    </source>
</evidence>
<keyword evidence="7" id="KW-0460">Magnesium</keyword>
<feature type="domain" description="Poly A polymerase head" evidence="10">
    <location>
        <begin position="141"/>
        <end position="183"/>
    </location>
</feature>
<dbReference type="Gene3D" id="3.30.460.10">
    <property type="entry name" value="Beta Polymerase, domain 2"/>
    <property type="match status" value="1"/>
</dbReference>
<dbReference type="CDD" id="cd05398">
    <property type="entry name" value="NT_ClassII-CCAase"/>
    <property type="match status" value="1"/>
</dbReference>
<feature type="domain" description="tRNA nucleotidyltransferase/poly(A) polymerase RNA and SrmB- binding" evidence="11">
    <location>
        <begin position="209"/>
        <end position="268"/>
    </location>
</feature>
<dbReference type="Pfam" id="PF01743">
    <property type="entry name" value="PolyA_pol"/>
    <property type="match status" value="2"/>
</dbReference>
<dbReference type="SUPFAM" id="SSF81891">
    <property type="entry name" value="Poly A polymerase C-terminal region-like"/>
    <property type="match status" value="1"/>
</dbReference>
<evidence type="ECO:0000256" key="8">
    <source>
        <dbReference type="ARBA" id="ARBA00022884"/>
    </source>
</evidence>
<accession>A0A7C0U6V0</accession>
<proteinExistence type="inferred from homology"/>
<comment type="similarity">
    <text evidence="9">Belongs to the tRNA nucleotidyltransferase/poly(A) polymerase family.</text>
</comment>
<dbReference type="InterPro" id="IPR050124">
    <property type="entry name" value="tRNA_CCA-adding_enzyme"/>
</dbReference>
<dbReference type="Proteomes" id="UP000885690">
    <property type="component" value="Unassembled WGS sequence"/>
</dbReference>
<dbReference type="EMBL" id="DQWS01000145">
    <property type="protein sequence ID" value="HDD53183.1"/>
    <property type="molecule type" value="Genomic_DNA"/>
</dbReference>
<evidence type="ECO:0000313" key="12">
    <source>
        <dbReference type="EMBL" id="HDD53183.1"/>
    </source>
</evidence>
<dbReference type="InterPro" id="IPR032828">
    <property type="entry name" value="PolyA_RNA-bd"/>
</dbReference>
<dbReference type="SUPFAM" id="SSF81301">
    <property type="entry name" value="Nucleotidyltransferase"/>
    <property type="match status" value="1"/>
</dbReference>
<keyword evidence="8 9" id="KW-0694">RNA-binding</keyword>
<evidence type="ECO:0000259" key="10">
    <source>
        <dbReference type="Pfam" id="PF01743"/>
    </source>
</evidence>
<keyword evidence="2 9" id="KW-0808">Transferase</keyword>
<evidence type="ECO:0000256" key="5">
    <source>
        <dbReference type="ARBA" id="ARBA00022723"/>
    </source>
</evidence>
<dbReference type="GO" id="GO:0008033">
    <property type="term" value="P:tRNA processing"/>
    <property type="evidence" value="ECO:0007669"/>
    <property type="project" value="UniProtKB-KW"/>
</dbReference>
<dbReference type="Pfam" id="PF12627">
    <property type="entry name" value="PolyA_pol_RNAbd"/>
    <property type="match status" value="1"/>
</dbReference>
<dbReference type="InterPro" id="IPR002646">
    <property type="entry name" value="PolA_pol_head_dom"/>
</dbReference>
<protein>
    <submittedName>
        <fullName evidence="12">CCA tRNA nucleotidyltransferase</fullName>
    </submittedName>
</protein>
<dbReference type="GO" id="GO:0046872">
    <property type="term" value="F:metal ion binding"/>
    <property type="evidence" value="ECO:0007669"/>
    <property type="project" value="UniProtKB-KW"/>
</dbReference>
<keyword evidence="6" id="KW-0547">Nucleotide-binding</keyword>
<dbReference type="PANTHER" id="PTHR47545">
    <property type="entry name" value="MULTIFUNCTIONAL CCA PROTEIN"/>
    <property type="match status" value="1"/>
</dbReference>
<dbReference type="InterPro" id="IPR043519">
    <property type="entry name" value="NT_sf"/>
</dbReference>
<dbReference type="GO" id="GO:0016779">
    <property type="term" value="F:nucleotidyltransferase activity"/>
    <property type="evidence" value="ECO:0007669"/>
    <property type="project" value="UniProtKB-KW"/>
</dbReference>
<sequence length="373" mass="42225">MIRPSVSTPSTSMTTRMIFLSFSSISLQSPSSYQACLLVTTGYIPNQSMAKVDLSYRMPLKAREIVEAFLSRGGERIYLVGGFLRDLLLGRESHDIDLLYMGNPLEILENMDRPFFPLDVPRGIYRMMWGEYQVDVAAPKASFLEEDLRERDFTVNAMAYSLAGKELLDPWGGMEDLGARRLRAVTPWAFREDPLRVLRAFRISLQLSFTPTQDTLELATRVAPLLSQVAKERIKEEFSLILAHPHSVEVFKAMARRGVLGVLFPEVEEGKGILQGKWLGTDLRGHLLGTLYSLERILPYLRDFFPLHSSSIKDLLVEEVEGGYSRLKVLKLAAFLHDIGKPSTMVRRGNDLTFWGHDREGGERVRTLGERLG</sequence>
<evidence type="ECO:0000256" key="9">
    <source>
        <dbReference type="RuleBase" id="RU003953"/>
    </source>
</evidence>
<dbReference type="GO" id="GO:0003723">
    <property type="term" value="F:RNA binding"/>
    <property type="evidence" value="ECO:0007669"/>
    <property type="project" value="UniProtKB-KW"/>
</dbReference>
<comment type="caution">
    <text evidence="12">The sequence shown here is derived from an EMBL/GenBank/DDBJ whole genome shotgun (WGS) entry which is preliminary data.</text>
</comment>
<evidence type="ECO:0000256" key="1">
    <source>
        <dbReference type="ARBA" id="ARBA00001946"/>
    </source>
</evidence>
<name>A0A7C0U6V0_9BACT</name>
<evidence type="ECO:0000256" key="2">
    <source>
        <dbReference type="ARBA" id="ARBA00022679"/>
    </source>
</evidence>
<evidence type="ECO:0000256" key="4">
    <source>
        <dbReference type="ARBA" id="ARBA00022695"/>
    </source>
</evidence>
<dbReference type="GO" id="GO:0000166">
    <property type="term" value="F:nucleotide binding"/>
    <property type="evidence" value="ECO:0007669"/>
    <property type="project" value="UniProtKB-KW"/>
</dbReference>
<reference evidence="12" key="1">
    <citation type="journal article" date="2020" name="mSystems">
        <title>Genome- and Community-Level Interaction Insights into Carbon Utilization and Element Cycling Functions of Hydrothermarchaeota in Hydrothermal Sediment.</title>
        <authorList>
            <person name="Zhou Z."/>
            <person name="Liu Y."/>
            <person name="Xu W."/>
            <person name="Pan J."/>
            <person name="Luo Z.H."/>
            <person name="Li M."/>
        </authorList>
    </citation>
    <scope>NUCLEOTIDE SEQUENCE [LARGE SCALE GENOMIC DNA]</scope>
    <source>
        <strain evidence="12">HyVt-115</strain>
    </source>
</reference>
<dbReference type="Gene3D" id="1.10.3090.10">
    <property type="entry name" value="cca-adding enzyme, domain 2"/>
    <property type="match status" value="1"/>
</dbReference>
<feature type="domain" description="Poly A polymerase head" evidence="10">
    <location>
        <begin position="77"/>
        <end position="115"/>
    </location>
</feature>
<evidence type="ECO:0000256" key="3">
    <source>
        <dbReference type="ARBA" id="ARBA00022694"/>
    </source>
</evidence>
<comment type="cofactor">
    <cofactor evidence="1">
        <name>Mg(2+)</name>
        <dbReference type="ChEBI" id="CHEBI:18420"/>
    </cofactor>
</comment>
<feature type="non-terminal residue" evidence="12">
    <location>
        <position position="373"/>
    </location>
</feature>
<dbReference type="AlphaFoldDB" id="A0A7C0U6V0"/>
<keyword evidence="5" id="KW-0479">Metal-binding</keyword>
<organism evidence="12">
    <name type="scientific">Thermosulfidibacter takaii</name>
    <dbReference type="NCBI Taxonomy" id="412593"/>
    <lineage>
        <taxon>Bacteria</taxon>
        <taxon>Pseudomonadati</taxon>
        <taxon>Thermosulfidibacterota</taxon>
        <taxon>Thermosulfidibacteria</taxon>
        <taxon>Thermosulfidibacterales</taxon>
        <taxon>Thermosulfidibacteraceae</taxon>
    </lineage>
</organism>
<evidence type="ECO:0000256" key="6">
    <source>
        <dbReference type="ARBA" id="ARBA00022741"/>
    </source>
</evidence>
<gene>
    <name evidence="12" type="ORF">ENF32_03855</name>
</gene>
<evidence type="ECO:0000259" key="11">
    <source>
        <dbReference type="Pfam" id="PF12627"/>
    </source>
</evidence>
<keyword evidence="3" id="KW-0819">tRNA processing</keyword>